<evidence type="ECO:0000256" key="1">
    <source>
        <dbReference type="SAM" id="MobiDB-lite"/>
    </source>
</evidence>
<name>A0A9N9GZS0_FUNMO</name>
<feature type="region of interest" description="Disordered" evidence="1">
    <location>
        <begin position="251"/>
        <end position="284"/>
    </location>
</feature>
<proteinExistence type="predicted"/>
<feature type="signal peptide" evidence="3">
    <location>
        <begin position="1"/>
        <end position="25"/>
    </location>
</feature>
<feature type="compositionally biased region" description="Polar residues" evidence="1">
    <location>
        <begin position="267"/>
        <end position="278"/>
    </location>
</feature>
<comment type="caution">
    <text evidence="4">The sequence shown here is derived from an EMBL/GenBank/DDBJ whole genome shotgun (WGS) entry which is preliminary data.</text>
</comment>
<evidence type="ECO:0000313" key="4">
    <source>
        <dbReference type="EMBL" id="CAG8638427.1"/>
    </source>
</evidence>
<gene>
    <name evidence="4" type="ORF">FMOSSE_LOCUS10858</name>
</gene>
<protein>
    <submittedName>
        <fullName evidence="4">10065_t:CDS:1</fullName>
    </submittedName>
</protein>
<evidence type="ECO:0000256" key="3">
    <source>
        <dbReference type="SAM" id="SignalP"/>
    </source>
</evidence>
<organism evidence="4 5">
    <name type="scientific">Funneliformis mosseae</name>
    <name type="common">Endomycorrhizal fungus</name>
    <name type="synonym">Glomus mosseae</name>
    <dbReference type="NCBI Taxonomy" id="27381"/>
    <lineage>
        <taxon>Eukaryota</taxon>
        <taxon>Fungi</taxon>
        <taxon>Fungi incertae sedis</taxon>
        <taxon>Mucoromycota</taxon>
        <taxon>Glomeromycotina</taxon>
        <taxon>Glomeromycetes</taxon>
        <taxon>Glomerales</taxon>
        <taxon>Glomeraceae</taxon>
        <taxon>Funneliformis</taxon>
    </lineage>
</organism>
<keyword evidence="2" id="KW-1133">Transmembrane helix</keyword>
<keyword evidence="2" id="KW-0472">Membrane</keyword>
<dbReference type="Gene3D" id="2.60.270.50">
    <property type="match status" value="1"/>
</dbReference>
<keyword evidence="2" id="KW-0812">Transmembrane</keyword>
<dbReference type="AlphaFoldDB" id="A0A9N9GZS0"/>
<evidence type="ECO:0000313" key="5">
    <source>
        <dbReference type="Proteomes" id="UP000789375"/>
    </source>
</evidence>
<sequence>MSSKSLVITINIFLFLIIQSTLINSFPSTKQEIVSLTDQEVVGSLLTEQDIDSFNGQDTPLFEQDIGTFYCQNGSSLECCPLLARQFASKHHSRVATIVLINNSGHDMEMVVASLESGRWITSNDNKYKISCEPQIYPLANGQAEAFSSVTSHFLGGVKGHAIFSMNDDISSNFVIFWSVPVIGSPTYDIYGLDLSDNYNIFLENDLGNTVFRVTVEPPTSFWTLFTIIPPFLILPCCCCCLANDPSEKRNRDNVPNLDAPPEYRDTSPSVPIFNNPNFDAPPS</sequence>
<dbReference type="Proteomes" id="UP000789375">
    <property type="component" value="Unassembled WGS sequence"/>
</dbReference>
<keyword evidence="3" id="KW-0732">Signal</keyword>
<dbReference type="EMBL" id="CAJVPP010003840">
    <property type="protein sequence ID" value="CAG8638427.1"/>
    <property type="molecule type" value="Genomic_DNA"/>
</dbReference>
<reference evidence="4" key="1">
    <citation type="submission" date="2021-06" db="EMBL/GenBank/DDBJ databases">
        <authorList>
            <person name="Kallberg Y."/>
            <person name="Tangrot J."/>
            <person name="Rosling A."/>
        </authorList>
    </citation>
    <scope>NUCLEOTIDE SEQUENCE</scope>
    <source>
        <strain evidence="4">87-6 pot B 2015</strain>
    </source>
</reference>
<feature type="transmembrane region" description="Helical" evidence="2">
    <location>
        <begin position="222"/>
        <end position="243"/>
    </location>
</feature>
<keyword evidence="5" id="KW-1185">Reference proteome</keyword>
<evidence type="ECO:0000256" key="2">
    <source>
        <dbReference type="SAM" id="Phobius"/>
    </source>
</evidence>
<accession>A0A9N9GZS0</accession>
<feature type="chain" id="PRO_5040358935" evidence="3">
    <location>
        <begin position="26"/>
        <end position="284"/>
    </location>
</feature>